<reference evidence="4 5" key="1">
    <citation type="submission" date="2019-04" db="EMBL/GenBank/DDBJ databases">
        <title>Bacillus sediminilitoris sp. nov., isolated from a tidal flat sediment on the East China Sea.</title>
        <authorList>
            <person name="Wei Y."/>
            <person name="Mao H."/>
            <person name="Fang J."/>
        </authorList>
    </citation>
    <scope>NUCLEOTIDE SEQUENCE [LARGE SCALE GENOMIC DNA]</scope>
    <source>
        <strain evidence="4 5">DSL-17</strain>
    </source>
</reference>
<sequence>MLNSLEGLQYICRLVFNLHKIPIFLFDKKGNLVYEILTDFSRNPLYPSHEAIIVQLFSGTTTYRVPILKESKYLEKYFSISIYSNDQFIGTIAVGPVMNFRMTEETINGLFRDHNIIATKEEMIHYYKQIPVLNNYDFINLSMVLHYMVYQQKLELVDILKNNEIMEREEDDIEQPDIHITEQLQNNKVHTDISVERKILDCVKMGRKDELRETFHAILKQGKLGILSKTSYLRSQKNLGISIIALATRAAVEGGLFQEIAYNLSDLFIQKLEELNESKEVTKLTESALLEFAERVAHSKKYKYSKPINMCQNYIFTHLYEDITLTQLADLTSMNPNYLSVLFKKEVGISLRQYIHEVKVNEAKNLLTYTSYSSSDISSLLNFHDQSHFIKVFKKIERVTPKQFKNGYFKFREQ</sequence>
<keyword evidence="1" id="KW-0805">Transcription regulation</keyword>
<dbReference type="PANTHER" id="PTHR43280:SF34">
    <property type="entry name" value="ARAC-FAMILY TRANSCRIPTIONAL REGULATOR"/>
    <property type="match status" value="1"/>
</dbReference>
<evidence type="ECO:0000256" key="3">
    <source>
        <dbReference type="ARBA" id="ARBA00023163"/>
    </source>
</evidence>
<dbReference type="SMART" id="SM00342">
    <property type="entry name" value="HTH_ARAC"/>
    <property type="match status" value="1"/>
</dbReference>
<protein>
    <submittedName>
        <fullName evidence="4">Helix-turn-helix domain-containing protein</fullName>
    </submittedName>
</protein>
<dbReference type="PANTHER" id="PTHR43280">
    <property type="entry name" value="ARAC-FAMILY TRANSCRIPTIONAL REGULATOR"/>
    <property type="match status" value="1"/>
</dbReference>
<dbReference type="OrthoDB" id="247151at2"/>
<dbReference type="SUPFAM" id="SSF46689">
    <property type="entry name" value="Homeodomain-like"/>
    <property type="match status" value="2"/>
</dbReference>
<dbReference type="RefSeq" id="WP_136355340.1">
    <property type="nucleotide sequence ID" value="NZ_CP046266.1"/>
</dbReference>
<accession>A0A4S4BTU9</accession>
<evidence type="ECO:0000256" key="1">
    <source>
        <dbReference type="ARBA" id="ARBA00023015"/>
    </source>
</evidence>
<dbReference type="InterPro" id="IPR009057">
    <property type="entry name" value="Homeodomain-like_sf"/>
</dbReference>
<dbReference type="Proteomes" id="UP000310334">
    <property type="component" value="Unassembled WGS sequence"/>
</dbReference>
<gene>
    <name evidence="4" type="ORF">E6W99_15175</name>
</gene>
<evidence type="ECO:0000256" key="2">
    <source>
        <dbReference type="ARBA" id="ARBA00023125"/>
    </source>
</evidence>
<organism evidence="4 5">
    <name type="scientific">Metabacillus sediminilitoris</name>
    <dbReference type="NCBI Taxonomy" id="2567941"/>
    <lineage>
        <taxon>Bacteria</taxon>
        <taxon>Bacillati</taxon>
        <taxon>Bacillota</taxon>
        <taxon>Bacilli</taxon>
        <taxon>Bacillales</taxon>
        <taxon>Bacillaceae</taxon>
        <taxon>Metabacillus</taxon>
    </lineage>
</organism>
<evidence type="ECO:0000313" key="5">
    <source>
        <dbReference type="Proteomes" id="UP000310334"/>
    </source>
</evidence>
<proteinExistence type="predicted"/>
<dbReference type="Gene3D" id="1.10.10.60">
    <property type="entry name" value="Homeodomain-like"/>
    <property type="match status" value="2"/>
</dbReference>
<dbReference type="PROSITE" id="PS01124">
    <property type="entry name" value="HTH_ARAC_FAMILY_2"/>
    <property type="match status" value="1"/>
</dbReference>
<keyword evidence="5" id="KW-1185">Reference proteome</keyword>
<keyword evidence="2" id="KW-0238">DNA-binding</keyword>
<keyword evidence="3" id="KW-0804">Transcription</keyword>
<dbReference type="Pfam" id="PF12833">
    <property type="entry name" value="HTH_18"/>
    <property type="match status" value="1"/>
</dbReference>
<dbReference type="GO" id="GO:0003700">
    <property type="term" value="F:DNA-binding transcription factor activity"/>
    <property type="evidence" value="ECO:0007669"/>
    <property type="project" value="InterPro"/>
</dbReference>
<dbReference type="InterPro" id="IPR018060">
    <property type="entry name" value="HTH_AraC"/>
</dbReference>
<dbReference type="AlphaFoldDB" id="A0A4S4BTU9"/>
<evidence type="ECO:0000313" key="4">
    <source>
        <dbReference type="EMBL" id="THF78515.1"/>
    </source>
</evidence>
<dbReference type="GO" id="GO:0043565">
    <property type="term" value="F:sequence-specific DNA binding"/>
    <property type="evidence" value="ECO:0007669"/>
    <property type="project" value="InterPro"/>
</dbReference>
<comment type="caution">
    <text evidence="4">The sequence shown here is derived from an EMBL/GenBank/DDBJ whole genome shotgun (WGS) entry which is preliminary data.</text>
</comment>
<name>A0A4S4BTU9_9BACI</name>
<dbReference type="EMBL" id="SSNT01000011">
    <property type="protein sequence ID" value="THF78515.1"/>
    <property type="molecule type" value="Genomic_DNA"/>
</dbReference>